<dbReference type="EMBL" id="JACIEV010000008">
    <property type="protein sequence ID" value="MBB4154891.1"/>
    <property type="molecule type" value="Genomic_DNA"/>
</dbReference>
<comment type="caution">
    <text evidence="2">The sequence shown here is derived from an EMBL/GenBank/DDBJ whole genome shotgun (WGS) entry which is preliminary data.</text>
</comment>
<dbReference type="Proteomes" id="UP000529795">
    <property type="component" value="Unassembled WGS sequence"/>
</dbReference>
<gene>
    <name evidence="2" type="ORF">GGQ80_002807</name>
</gene>
<keyword evidence="1" id="KW-0732">Signal</keyword>
<feature type="signal peptide" evidence="1">
    <location>
        <begin position="1"/>
        <end position="22"/>
    </location>
</feature>
<sequence>MYRKLTAALVAAGALSAQTAPAGWEATGMKLAAAGQYLAAADTFRAAAIDSAGKMTDDIAFQYWAQITPFMINELPLDFYDRNDDSAPDTSWRTAIASATPRPALAEIVRRARATRIVILNEAHVSPRDRAFALQIARALRPLGYTTLAAEAITMDQAAALGHDGFARLGTGYYTRDPVFAGFLREAMAMGYRPVGYDPPLPTWDQRERAAADNLMRQIFATDPGAKLLLYVGHGHIQESARPGRGDAVAARIKRLTGVDPLTIEQTTVTDRYPHNRPAYDAAAARIREPTVFFTGNQPLVLGYKPGDVDLQVIHPRRAYRYGRPTWLATLGGKPTPVPARLIPTAGRRLVQAFAADAPADAVPLDQVLLTGGKWAPMLMVPKTKSRFATQDAP</sequence>
<reference evidence="2 3" key="1">
    <citation type="submission" date="2020-08" db="EMBL/GenBank/DDBJ databases">
        <title>Genomic Encyclopedia of Type Strains, Phase IV (KMG-IV): sequencing the most valuable type-strain genomes for metagenomic binning, comparative biology and taxonomic classification.</title>
        <authorList>
            <person name="Goeker M."/>
        </authorList>
    </citation>
    <scope>NUCLEOTIDE SEQUENCE [LARGE SCALE GENOMIC DNA]</scope>
    <source>
        <strain evidence="2 3">YC6723</strain>
    </source>
</reference>
<evidence type="ECO:0000313" key="2">
    <source>
        <dbReference type="EMBL" id="MBB4154891.1"/>
    </source>
</evidence>
<name>A0A840FDM5_9SPHN</name>
<dbReference type="AlphaFoldDB" id="A0A840FDM5"/>
<feature type="chain" id="PRO_5032352169" evidence="1">
    <location>
        <begin position="23"/>
        <end position="394"/>
    </location>
</feature>
<proteinExistence type="predicted"/>
<evidence type="ECO:0000256" key="1">
    <source>
        <dbReference type="SAM" id="SignalP"/>
    </source>
</evidence>
<dbReference type="RefSeq" id="WP_183985848.1">
    <property type="nucleotide sequence ID" value="NZ_JACIEV010000008.1"/>
</dbReference>
<protein>
    <submittedName>
        <fullName evidence="2">Uncharacterized protein</fullName>
    </submittedName>
</protein>
<dbReference type="SUPFAM" id="SSF159501">
    <property type="entry name" value="EreA/ChaN-like"/>
    <property type="match status" value="1"/>
</dbReference>
<organism evidence="2 3">
    <name type="scientific">Sphingomonas jinjuensis</name>
    <dbReference type="NCBI Taxonomy" id="535907"/>
    <lineage>
        <taxon>Bacteria</taxon>
        <taxon>Pseudomonadati</taxon>
        <taxon>Pseudomonadota</taxon>
        <taxon>Alphaproteobacteria</taxon>
        <taxon>Sphingomonadales</taxon>
        <taxon>Sphingomonadaceae</taxon>
        <taxon>Sphingomonas</taxon>
    </lineage>
</organism>
<accession>A0A840FDM5</accession>
<keyword evidence="3" id="KW-1185">Reference proteome</keyword>
<evidence type="ECO:0000313" key="3">
    <source>
        <dbReference type="Proteomes" id="UP000529795"/>
    </source>
</evidence>